<dbReference type="GO" id="GO:0005730">
    <property type="term" value="C:nucleolus"/>
    <property type="evidence" value="ECO:0007669"/>
    <property type="project" value="TreeGrafter"/>
</dbReference>
<protein>
    <submittedName>
        <fullName evidence="3">Uncharacterized protein LOC120263039</fullName>
    </submittedName>
</protein>
<feature type="region of interest" description="Disordered" evidence="1">
    <location>
        <begin position="92"/>
        <end position="207"/>
    </location>
</feature>
<dbReference type="InterPro" id="IPR053030">
    <property type="entry name" value="Ribosomal_biogenesis_FAF1-like"/>
</dbReference>
<dbReference type="InterPro" id="IPR027973">
    <property type="entry name" value="FSAF1-like"/>
</dbReference>
<dbReference type="GO" id="GO:0000462">
    <property type="term" value="P:maturation of SSU-rRNA from tricistronic rRNA transcript (SSU-rRNA, 5.8S rRNA, LSU-rRNA)"/>
    <property type="evidence" value="ECO:0007669"/>
    <property type="project" value="TreeGrafter"/>
</dbReference>
<gene>
    <name evidence="3" type="primary">LOC120263039</name>
</gene>
<feature type="compositionally biased region" description="Basic and acidic residues" evidence="1">
    <location>
        <begin position="179"/>
        <end position="190"/>
    </location>
</feature>
<organism evidence="2 3">
    <name type="scientific">Dioscorea cayennensis subsp. rotundata</name>
    <name type="common">White Guinea yam</name>
    <name type="synonym">Dioscorea rotundata</name>
    <dbReference type="NCBI Taxonomy" id="55577"/>
    <lineage>
        <taxon>Eukaryota</taxon>
        <taxon>Viridiplantae</taxon>
        <taxon>Streptophyta</taxon>
        <taxon>Embryophyta</taxon>
        <taxon>Tracheophyta</taxon>
        <taxon>Spermatophyta</taxon>
        <taxon>Magnoliopsida</taxon>
        <taxon>Liliopsida</taxon>
        <taxon>Dioscoreales</taxon>
        <taxon>Dioscoreaceae</taxon>
        <taxon>Dioscorea</taxon>
    </lineage>
</organism>
<dbReference type="GeneID" id="120263039"/>
<dbReference type="AlphaFoldDB" id="A0AB40BHP8"/>
<dbReference type="PANTHER" id="PTHR28096:SF1">
    <property type="entry name" value="PROTEIN FAF1"/>
    <property type="match status" value="1"/>
</dbReference>
<name>A0AB40BHP8_DIOCR</name>
<accession>A0AB40BHP8</accession>
<dbReference type="PANTHER" id="PTHR28096">
    <property type="entry name" value="PROTEIN FAF1"/>
    <property type="match status" value="1"/>
</dbReference>
<evidence type="ECO:0000256" key="1">
    <source>
        <dbReference type="SAM" id="MobiDB-lite"/>
    </source>
</evidence>
<reference evidence="3" key="1">
    <citation type="submission" date="2025-08" db="UniProtKB">
        <authorList>
            <consortium name="RefSeq"/>
        </authorList>
    </citation>
    <scope>IDENTIFICATION</scope>
</reference>
<evidence type="ECO:0000313" key="3">
    <source>
        <dbReference type="RefSeq" id="XP_039126896.1"/>
    </source>
</evidence>
<dbReference type="RefSeq" id="XP_039126896.1">
    <property type="nucleotide sequence ID" value="XM_039270962.1"/>
</dbReference>
<feature type="compositionally biased region" description="Basic residues" evidence="1">
    <location>
        <begin position="191"/>
        <end position="207"/>
    </location>
</feature>
<proteinExistence type="predicted"/>
<keyword evidence="2" id="KW-1185">Reference proteome</keyword>
<evidence type="ECO:0000313" key="2">
    <source>
        <dbReference type="Proteomes" id="UP001515500"/>
    </source>
</evidence>
<sequence>MVKPSSAAEVIYDPSLSHARQSHSRASAGEFQNFMSGSIGAMYQKPSRKPINQELDVENDELDIRKLMKDVEYIGSSSMSWKERKKLQNEKVVALGGKPTKKHRTPLSVAKPAMKNQKKREQREMEENLLLGRFIKRPKNNMTQKRRPEDRVLKSSIGNFSRGVLDVKDMLKPTPSKGHHGESRSSIEGKKKGKRKGKGKKGKRKGR</sequence>
<dbReference type="Pfam" id="PF15375">
    <property type="entry name" value="FSAF1"/>
    <property type="match status" value="1"/>
</dbReference>
<dbReference type="Proteomes" id="UP001515500">
    <property type="component" value="Chromosome 6"/>
</dbReference>